<dbReference type="PANTHER" id="PTHR30204">
    <property type="entry name" value="REDOX-CYCLING DRUG-SENSING TRANSCRIPTIONAL ACTIVATOR SOXR"/>
    <property type="match status" value="1"/>
</dbReference>
<feature type="domain" description="HTH merR-type" evidence="6">
    <location>
        <begin position="4"/>
        <end position="72"/>
    </location>
</feature>
<dbReference type="InterPro" id="IPR000551">
    <property type="entry name" value="MerR-type_HTH_dom"/>
</dbReference>
<keyword evidence="3" id="KW-0238">DNA-binding</keyword>
<name>F6DL41_DESRL</name>
<dbReference type="GO" id="GO:0003700">
    <property type="term" value="F:DNA-binding transcription factor activity"/>
    <property type="evidence" value="ECO:0007669"/>
    <property type="project" value="InterPro"/>
</dbReference>
<evidence type="ECO:0000259" key="6">
    <source>
        <dbReference type="PROSITE" id="PS50937"/>
    </source>
</evidence>
<dbReference type="STRING" id="696281.Desru_0046"/>
<evidence type="ECO:0000313" key="7">
    <source>
        <dbReference type="EMBL" id="AEG58350.1"/>
    </source>
</evidence>
<reference evidence="7 8" key="2">
    <citation type="journal article" date="2012" name="Stand. Genomic Sci.">
        <title>Complete genome sequence of the sulfate-reducing firmicute Desulfotomaculum ruminis type strain (DL(T)).</title>
        <authorList>
            <person name="Spring S."/>
            <person name="Visser M."/>
            <person name="Lu M."/>
            <person name="Copeland A."/>
            <person name="Lapidus A."/>
            <person name="Lucas S."/>
            <person name="Cheng J.F."/>
            <person name="Han C."/>
            <person name="Tapia R."/>
            <person name="Goodwin L.A."/>
            <person name="Pitluck S."/>
            <person name="Ivanova N."/>
            <person name="Land M."/>
            <person name="Hauser L."/>
            <person name="Larimer F."/>
            <person name="Rohde M."/>
            <person name="Goker M."/>
            <person name="Detter J.C."/>
            <person name="Kyrpides N.C."/>
            <person name="Woyke T."/>
            <person name="Schaap P.J."/>
            <person name="Plugge C.M."/>
            <person name="Muyzer G."/>
            <person name="Kuever J."/>
            <person name="Pereira I.A."/>
            <person name="Parshina S.N."/>
            <person name="Bernier-Latmani R."/>
            <person name="Stams A.J."/>
            <person name="Klenk H.P."/>
        </authorList>
    </citation>
    <scope>NUCLEOTIDE SEQUENCE [LARGE SCALE GENOMIC DNA]</scope>
    <source>
        <strain evidence="8">ATCC 23193 / DSM 2154 / NCIB 8452 / DL</strain>
    </source>
</reference>
<dbReference type="Gene3D" id="3.20.80.10">
    <property type="entry name" value="Regulatory factor, effector binding domain"/>
    <property type="match status" value="1"/>
</dbReference>
<dbReference type="OrthoDB" id="9773308at2"/>
<dbReference type="SUPFAM" id="SSF55136">
    <property type="entry name" value="Probable bacterial effector-binding domain"/>
    <property type="match status" value="1"/>
</dbReference>
<dbReference type="Gene3D" id="1.10.1660.10">
    <property type="match status" value="1"/>
</dbReference>
<evidence type="ECO:0000256" key="3">
    <source>
        <dbReference type="ARBA" id="ARBA00023125"/>
    </source>
</evidence>
<evidence type="ECO:0000256" key="2">
    <source>
        <dbReference type="ARBA" id="ARBA00023015"/>
    </source>
</evidence>
<keyword evidence="4" id="KW-0804">Transcription</keyword>
<protein>
    <submittedName>
        <fullName evidence="7">Regulatory protein MerR</fullName>
    </submittedName>
</protein>
<dbReference type="AlphaFoldDB" id="F6DL41"/>
<evidence type="ECO:0000256" key="1">
    <source>
        <dbReference type="ARBA" id="ARBA00022491"/>
    </source>
</evidence>
<dbReference type="InterPro" id="IPR011256">
    <property type="entry name" value="Reg_factor_effector_dom_sf"/>
</dbReference>
<keyword evidence="8" id="KW-1185">Reference proteome</keyword>
<dbReference type="SUPFAM" id="SSF46955">
    <property type="entry name" value="Putative DNA-binding domain"/>
    <property type="match status" value="1"/>
</dbReference>
<accession>F6DL41</accession>
<gene>
    <name evidence="7" type="ordered locus">Desru_0046</name>
</gene>
<sequence length="267" mass="31679">MKNYYKINEISKLYGIGVDSLRYYERIGILKPRRDVNGYRLYSLKDIYKLNIVRDLRQLDFSMKQIKEYLDHQSIGNTLVLMQEEQELIQRQLKKLRAREQTIRKRMETLTAAAQTPIGVFAVKTFPDRPCLQLNTHITRDEEMDFAIKKLHRKHENKIHDFGNQSIGASLSIEDLNKGIWGVFHSVFFVLERKTKEYDFILPAGQYLSLFYRGDYRQSPHRIREVLSYAKETGRCILGDPFELYEIDNRDTMLTKEFLTEIQVRVI</sequence>
<keyword evidence="2" id="KW-0805">Transcription regulation</keyword>
<dbReference type="InterPro" id="IPR047057">
    <property type="entry name" value="MerR_fam"/>
</dbReference>
<proteinExistence type="predicted"/>
<organism evidence="7 8">
    <name type="scientific">Desulforamulus ruminis (strain ATCC 23193 / DSM 2154 / NCIMB 8452 / DL)</name>
    <name type="common">Desulfotomaculum ruminis</name>
    <dbReference type="NCBI Taxonomy" id="696281"/>
    <lineage>
        <taxon>Bacteria</taxon>
        <taxon>Bacillati</taxon>
        <taxon>Bacillota</taxon>
        <taxon>Clostridia</taxon>
        <taxon>Eubacteriales</taxon>
        <taxon>Peptococcaceae</taxon>
        <taxon>Desulforamulus</taxon>
    </lineage>
</organism>
<dbReference type="GO" id="GO:0003677">
    <property type="term" value="F:DNA binding"/>
    <property type="evidence" value="ECO:0007669"/>
    <property type="project" value="UniProtKB-KW"/>
</dbReference>
<dbReference type="HOGENOM" id="CLU_065103_0_1_9"/>
<dbReference type="SMART" id="SM00422">
    <property type="entry name" value="HTH_MERR"/>
    <property type="match status" value="1"/>
</dbReference>
<evidence type="ECO:0000313" key="8">
    <source>
        <dbReference type="Proteomes" id="UP000009234"/>
    </source>
</evidence>
<dbReference type="EMBL" id="CP002780">
    <property type="protein sequence ID" value="AEG58350.1"/>
    <property type="molecule type" value="Genomic_DNA"/>
</dbReference>
<feature type="coiled-coil region" evidence="5">
    <location>
        <begin position="79"/>
        <end position="113"/>
    </location>
</feature>
<dbReference type="Pfam" id="PF13411">
    <property type="entry name" value="MerR_1"/>
    <property type="match status" value="1"/>
</dbReference>
<dbReference type="Proteomes" id="UP000009234">
    <property type="component" value="Chromosome"/>
</dbReference>
<dbReference type="eggNOG" id="COG4978">
    <property type="taxonomic scope" value="Bacteria"/>
</dbReference>
<keyword evidence="5" id="KW-0175">Coiled coil</keyword>
<dbReference type="KEGG" id="dru:Desru_0046"/>
<dbReference type="PROSITE" id="PS50937">
    <property type="entry name" value="HTH_MERR_2"/>
    <property type="match status" value="1"/>
</dbReference>
<keyword evidence="1" id="KW-0678">Repressor</keyword>
<dbReference type="RefSeq" id="WP_013840132.1">
    <property type="nucleotide sequence ID" value="NC_015589.1"/>
</dbReference>
<reference evidence="8" key="1">
    <citation type="submission" date="2011-05" db="EMBL/GenBank/DDBJ databases">
        <title>Complete sequence of Desulfotomaculum ruminis DSM 2154.</title>
        <authorList>
            <person name="Lucas S."/>
            <person name="Copeland A."/>
            <person name="Lapidus A."/>
            <person name="Cheng J.-F."/>
            <person name="Goodwin L."/>
            <person name="Pitluck S."/>
            <person name="Lu M."/>
            <person name="Detter J.C."/>
            <person name="Han C."/>
            <person name="Tapia R."/>
            <person name="Land M."/>
            <person name="Hauser L."/>
            <person name="Kyrpides N."/>
            <person name="Ivanova N."/>
            <person name="Mikhailova N."/>
            <person name="Pagani I."/>
            <person name="Stams A.J.M."/>
            <person name="Plugge C.M."/>
            <person name="Muyzer G."/>
            <person name="Kuever J."/>
            <person name="Parshina S.N."/>
            <person name="Ivanova A.E."/>
            <person name="Nazina T.N."/>
            <person name="Brambilla E."/>
            <person name="Spring S."/>
            <person name="Klenk H.-P."/>
            <person name="Woyke T."/>
        </authorList>
    </citation>
    <scope>NUCLEOTIDE SEQUENCE [LARGE SCALE GENOMIC DNA]</scope>
    <source>
        <strain evidence="8">ATCC 23193 / DSM 2154 / NCIB 8452 / DL</strain>
    </source>
</reference>
<evidence type="ECO:0000256" key="5">
    <source>
        <dbReference type="SAM" id="Coils"/>
    </source>
</evidence>
<dbReference type="eggNOG" id="COG0789">
    <property type="taxonomic scope" value="Bacteria"/>
</dbReference>
<dbReference type="InterPro" id="IPR009061">
    <property type="entry name" value="DNA-bd_dom_put_sf"/>
</dbReference>
<evidence type="ECO:0000256" key="4">
    <source>
        <dbReference type="ARBA" id="ARBA00023163"/>
    </source>
</evidence>
<dbReference type="PANTHER" id="PTHR30204:SF69">
    <property type="entry name" value="MERR-FAMILY TRANSCRIPTIONAL REGULATOR"/>
    <property type="match status" value="1"/>
</dbReference>